<evidence type="ECO:0000313" key="12">
    <source>
        <dbReference type="Proteomes" id="UP000736583"/>
    </source>
</evidence>
<feature type="transmembrane region" description="Helical" evidence="9">
    <location>
        <begin position="387"/>
        <end position="406"/>
    </location>
</feature>
<keyword evidence="6 9" id="KW-1133">Transmembrane helix</keyword>
<name>A0ABS6F4T0_9CLOT</name>
<dbReference type="PIRSF" id="PIRSF006351">
    <property type="entry name" value="PTS_EIIC-Cellobiose"/>
    <property type="match status" value="1"/>
</dbReference>
<dbReference type="PROSITE" id="PS51105">
    <property type="entry name" value="PTS_EIIC_TYPE_3"/>
    <property type="match status" value="1"/>
</dbReference>
<dbReference type="EMBL" id="JAHLQL010000004">
    <property type="protein sequence ID" value="MBU5592552.1"/>
    <property type="molecule type" value="Genomic_DNA"/>
</dbReference>
<feature type="transmembrane region" description="Helical" evidence="9">
    <location>
        <begin position="218"/>
        <end position="236"/>
    </location>
</feature>
<proteinExistence type="predicted"/>
<keyword evidence="4 8" id="KW-0762">Sugar transport</keyword>
<comment type="caution">
    <text evidence="11">The sequence shown here is derived from an EMBL/GenBank/DDBJ whole genome shotgun (WGS) entry which is preliminary data.</text>
</comment>
<feature type="transmembrane region" description="Helical" evidence="9">
    <location>
        <begin position="178"/>
        <end position="198"/>
    </location>
</feature>
<keyword evidence="5 9" id="KW-0812">Transmembrane</keyword>
<dbReference type="PANTHER" id="PTHR33989">
    <property type="match status" value="1"/>
</dbReference>
<evidence type="ECO:0000256" key="1">
    <source>
        <dbReference type="ARBA" id="ARBA00004651"/>
    </source>
</evidence>
<accession>A0ABS6F4T0</accession>
<dbReference type="RefSeq" id="WP_216457321.1">
    <property type="nucleotide sequence ID" value="NZ_JAHLQL010000004.1"/>
</dbReference>
<organism evidence="11 12">
    <name type="scientific">Clostridium simiarum</name>
    <dbReference type="NCBI Taxonomy" id="2841506"/>
    <lineage>
        <taxon>Bacteria</taxon>
        <taxon>Bacillati</taxon>
        <taxon>Bacillota</taxon>
        <taxon>Clostridia</taxon>
        <taxon>Eubacteriales</taxon>
        <taxon>Clostridiaceae</taxon>
        <taxon>Clostridium</taxon>
    </lineage>
</organism>
<keyword evidence="7 8" id="KW-0472">Membrane</keyword>
<reference evidence="11 12" key="1">
    <citation type="submission" date="2021-06" db="EMBL/GenBank/DDBJ databases">
        <authorList>
            <person name="Sun Q."/>
            <person name="Li D."/>
        </authorList>
    </citation>
    <scope>NUCLEOTIDE SEQUENCE [LARGE SCALE GENOMIC DNA]</scope>
    <source>
        <strain evidence="11 12">MSJ-4</strain>
    </source>
</reference>
<evidence type="ECO:0000256" key="7">
    <source>
        <dbReference type="ARBA" id="ARBA00023136"/>
    </source>
</evidence>
<dbReference type="PANTHER" id="PTHR33989:SF11">
    <property type="entry name" value="LICHENAN PERMEASE IIC COMPONENT"/>
    <property type="match status" value="1"/>
</dbReference>
<feature type="transmembrane region" description="Helical" evidence="9">
    <location>
        <begin position="59"/>
        <end position="82"/>
    </location>
</feature>
<evidence type="ECO:0000256" key="8">
    <source>
        <dbReference type="PIRNR" id="PIRNR006351"/>
    </source>
</evidence>
<evidence type="ECO:0000259" key="10">
    <source>
        <dbReference type="PROSITE" id="PS51105"/>
    </source>
</evidence>
<feature type="transmembrane region" description="Helical" evidence="9">
    <location>
        <begin position="248"/>
        <end position="269"/>
    </location>
</feature>
<comment type="function">
    <text evidence="8">The phosphoenolpyruvate-dependent sugar phosphotransferase system (PTS), a major carbohydrate active -transport system, catalyzes the phosphorylation of incoming sugar substrates concomitant with their translocation across the cell membrane.</text>
</comment>
<comment type="subcellular location">
    <subcellularLocation>
        <location evidence="1">Cell membrane</location>
        <topology evidence="1">Multi-pass membrane protein</topology>
    </subcellularLocation>
</comment>
<sequence>MEKFMKYIEEKMMPPMARLAEQRHLRAIRDGIISTISLIIIGCFFLVVVNLPIPAWKEFITPYIGDIMIPFRVTVSLMALYASYGMGYSLSRSYDLDGVSGGVLSMAAFLMTNIPLNVTDKAGTALGWMLPMNYLGGSGMFVAILTMIFAVEILRLCKEKNITIKMPEQVPASVARSFEALIPGGLIIIILWIIRVMLKFDINAFIMKLFSPLVNVAGNTFLGVFLPVLLICLLWVSGVHGVSVIGSLLRPIWLVLLDQNMAAVAAGDIATNIGTEGFFDLFVWIGGSGGTLALCVLFLFSKSSYLKQVGKFSIIPGLFNINEPIIFGAPIVLNPILGIPFVVGPLINTVTTYVAMSLGWVKKVSVMAPWTLPSPVKAFLATNDWRAAVLTIINFCISLAVFYPFFKIYEAKLIQEETQGAVEE</sequence>
<evidence type="ECO:0000313" key="11">
    <source>
        <dbReference type="EMBL" id="MBU5592552.1"/>
    </source>
</evidence>
<feature type="domain" description="PTS EIIC type-3" evidence="10">
    <location>
        <begin position="8"/>
        <end position="405"/>
    </location>
</feature>
<dbReference type="InterPro" id="IPR004796">
    <property type="entry name" value="PTS_IIC_cello"/>
</dbReference>
<keyword evidence="3 8" id="KW-1003">Cell membrane</keyword>
<evidence type="ECO:0000256" key="5">
    <source>
        <dbReference type="ARBA" id="ARBA00022692"/>
    </source>
</evidence>
<dbReference type="Pfam" id="PF02378">
    <property type="entry name" value="PTS_EIIC"/>
    <property type="match status" value="1"/>
</dbReference>
<keyword evidence="2 8" id="KW-0813">Transport</keyword>
<protein>
    <recommendedName>
        <fullName evidence="8">Permease IIC component</fullName>
    </recommendedName>
</protein>
<feature type="transmembrane region" description="Helical" evidence="9">
    <location>
        <begin position="134"/>
        <end position="157"/>
    </location>
</feature>
<gene>
    <name evidence="11" type="ORF">KQI89_12375</name>
</gene>
<evidence type="ECO:0000256" key="9">
    <source>
        <dbReference type="SAM" id="Phobius"/>
    </source>
</evidence>
<dbReference type="InterPro" id="IPR003352">
    <property type="entry name" value="PTS_EIIC"/>
</dbReference>
<keyword evidence="12" id="KW-1185">Reference proteome</keyword>
<dbReference type="InterPro" id="IPR004501">
    <property type="entry name" value="PTS_EIIC_3"/>
</dbReference>
<evidence type="ECO:0000256" key="3">
    <source>
        <dbReference type="ARBA" id="ARBA00022475"/>
    </source>
</evidence>
<dbReference type="NCBIfam" id="TIGR00410">
    <property type="entry name" value="lacE"/>
    <property type="match status" value="1"/>
</dbReference>
<feature type="transmembrane region" description="Helical" evidence="9">
    <location>
        <begin position="94"/>
        <end position="114"/>
    </location>
</feature>
<dbReference type="InterPro" id="IPR051088">
    <property type="entry name" value="PTS_Sugar-EIIC/EIIB"/>
</dbReference>
<evidence type="ECO:0000256" key="4">
    <source>
        <dbReference type="ARBA" id="ARBA00022597"/>
    </source>
</evidence>
<dbReference type="Proteomes" id="UP000736583">
    <property type="component" value="Unassembled WGS sequence"/>
</dbReference>
<feature type="transmembrane region" description="Helical" evidence="9">
    <location>
        <begin position="32"/>
        <end position="53"/>
    </location>
</feature>
<evidence type="ECO:0000256" key="2">
    <source>
        <dbReference type="ARBA" id="ARBA00022448"/>
    </source>
</evidence>
<evidence type="ECO:0000256" key="6">
    <source>
        <dbReference type="ARBA" id="ARBA00022989"/>
    </source>
</evidence>
<feature type="transmembrane region" description="Helical" evidence="9">
    <location>
        <begin position="281"/>
        <end position="300"/>
    </location>
</feature>